<dbReference type="Gene3D" id="3.40.50.410">
    <property type="entry name" value="von Willebrand factor, type A domain"/>
    <property type="match status" value="1"/>
</dbReference>
<reference evidence="3" key="1">
    <citation type="journal article" date="2019" name="Int. J. Syst. Evol. Microbiol.">
        <title>The Global Catalogue of Microorganisms (GCM) 10K type strain sequencing project: providing services to taxonomists for standard genome sequencing and annotation.</title>
        <authorList>
            <consortium name="The Broad Institute Genomics Platform"/>
            <consortium name="The Broad Institute Genome Sequencing Center for Infectious Disease"/>
            <person name="Wu L."/>
            <person name="Ma J."/>
        </authorList>
    </citation>
    <scope>NUCLEOTIDE SEQUENCE [LARGE SCALE GENOMIC DNA]</scope>
    <source>
        <strain evidence="3">JCM 13249</strain>
    </source>
</reference>
<dbReference type="Proteomes" id="UP001500655">
    <property type="component" value="Unassembled WGS sequence"/>
</dbReference>
<dbReference type="InterPro" id="IPR036465">
    <property type="entry name" value="vWFA_dom_sf"/>
</dbReference>
<dbReference type="PANTHER" id="PTHR39338:SF6">
    <property type="entry name" value="BLL5662 PROTEIN"/>
    <property type="match status" value="1"/>
</dbReference>
<protein>
    <submittedName>
        <fullName evidence="2">VWA domain-containing protein</fullName>
    </submittedName>
</protein>
<feature type="region of interest" description="Disordered" evidence="1">
    <location>
        <begin position="87"/>
        <end position="135"/>
    </location>
</feature>
<evidence type="ECO:0000256" key="1">
    <source>
        <dbReference type="SAM" id="MobiDB-lite"/>
    </source>
</evidence>
<dbReference type="InterPro" id="IPR008912">
    <property type="entry name" value="Uncharacterised_CoxE"/>
</dbReference>
<evidence type="ECO:0000313" key="3">
    <source>
        <dbReference type="Proteomes" id="UP001500655"/>
    </source>
</evidence>
<name>A0ABP4WD96_9ACTN</name>
<dbReference type="EMBL" id="BAAALS010000009">
    <property type="protein sequence ID" value="GAA1751611.1"/>
    <property type="molecule type" value="Genomic_DNA"/>
</dbReference>
<gene>
    <name evidence="2" type="ORF">GCM10009681_23310</name>
</gene>
<dbReference type="SUPFAM" id="SSF53300">
    <property type="entry name" value="vWA-like"/>
    <property type="match status" value="1"/>
</dbReference>
<comment type="caution">
    <text evidence="2">The sequence shown here is derived from an EMBL/GenBank/DDBJ whole genome shotgun (WGS) entry which is preliminary data.</text>
</comment>
<proteinExistence type="predicted"/>
<dbReference type="InterPro" id="IPR011195">
    <property type="entry name" value="UCP010256"/>
</dbReference>
<dbReference type="PANTHER" id="PTHR39338">
    <property type="entry name" value="BLL5662 PROTEIN-RELATED"/>
    <property type="match status" value="1"/>
</dbReference>
<dbReference type="PIRSF" id="PIRSF010256">
    <property type="entry name" value="CoxE_vWa"/>
    <property type="match status" value="1"/>
</dbReference>
<keyword evidence="3" id="KW-1185">Reference proteome</keyword>
<dbReference type="Pfam" id="PF05762">
    <property type="entry name" value="VWA_CoxE"/>
    <property type="match status" value="1"/>
</dbReference>
<dbReference type="CDD" id="cd00198">
    <property type="entry name" value="vWFA"/>
    <property type="match status" value="1"/>
</dbReference>
<dbReference type="RefSeq" id="WP_344079972.1">
    <property type="nucleotide sequence ID" value="NZ_BAAALS010000009.1"/>
</dbReference>
<evidence type="ECO:0000313" key="2">
    <source>
        <dbReference type="EMBL" id="GAA1751611.1"/>
    </source>
</evidence>
<accession>A0ABP4WD96</accession>
<organism evidence="2 3">
    <name type="scientific">Luedemannella helvata</name>
    <dbReference type="NCBI Taxonomy" id="349315"/>
    <lineage>
        <taxon>Bacteria</taxon>
        <taxon>Bacillati</taxon>
        <taxon>Actinomycetota</taxon>
        <taxon>Actinomycetes</taxon>
        <taxon>Micromonosporales</taxon>
        <taxon>Micromonosporaceae</taxon>
        <taxon>Luedemannella</taxon>
    </lineage>
</organism>
<sequence>MTADLAAVAARLSALARESGLAVGPDRTARFAAAVTLTRPETIRQLRDLALATLIADPADIARLDRILALVFGGMADPAAFRGDQANAPLDLASGPPRTSGQGVGVTPPSAGVMAGGSWSTRPRTADSDEPDQQRPVAALAADVERLAGRDFGALDAADLARLSVLMRQLAVATPLRRGRRLRAGAGGTHVDLRATLRAALRGGGYPVRLVTRRRRDRPRRLVVLCDISGSMEPYARALLQLVYCAAGAKGAEVFTFATRLTRLTRALARVRPEVALERAGRAAPDWSGGTRLGSALARFNRDFAARGVARGAVVLIVSDGWDTGDPALVEAQMARLSRLAYRIVWANPRTRSPRYEPKVRGMAAAWPYCDEVVSAHSLDAVAGLLAALAGTRVTRRRDLRGLGRVQSG</sequence>